<dbReference type="InterPro" id="IPR036412">
    <property type="entry name" value="HAD-like_sf"/>
</dbReference>
<dbReference type="InterPro" id="IPR023214">
    <property type="entry name" value="HAD_sf"/>
</dbReference>
<keyword evidence="3" id="KW-1185">Reference proteome</keyword>
<sequence length="394" mass="45303">MPQLAPKNWEPQLYHRLDQLIKTHQQPRDTPLAQKNYVVFDFDHTSIFNDIEDHSMVYTAAHLAYQLSPSEMRNCLSQNKAALDQALSDQEPQISFQELIDDIIADYQKLYPERDDYQKSQKSLEERLEADPLFFNFFCKIRTFYLAYNQHFPKQAGASCPSFLYHNFTEIDFVDLGKKALAYGLRAPIKDFTWTYSLSGDPRQCLSTHFSQGLRIPNELIKLYQSLHTAGIATYIVSASPQSLVETAVKYFYPIDLPEIIGMSYKRDEAGIYQAQLKSDAPITKAAGKVQAIQKLIQPRHQGRDPLAVFGDSMGDYQMFQAFSPSTTRVLFNRLLRDKTQDFVSQAQKEYAKPNQVYFIQGRDNNVGALRPFQETIPFGQDQAYLIPSRTLNQ</sequence>
<gene>
    <name evidence="2" type="ORF">ODY43_06700</name>
</gene>
<dbReference type="RefSeq" id="WP_083589074.1">
    <property type="nucleotide sequence ID" value="NZ_CAJHLI010000001.1"/>
</dbReference>
<name>A0ABT4C5H1_9LACT</name>
<evidence type="ECO:0000313" key="2">
    <source>
        <dbReference type="EMBL" id="MCY3053674.1"/>
    </source>
</evidence>
<evidence type="ECO:0000256" key="1">
    <source>
        <dbReference type="ARBA" id="ARBA00009184"/>
    </source>
</evidence>
<dbReference type="SUPFAM" id="SSF56784">
    <property type="entry name" value="HAD-like"/>
    <property type="match status" value="1"/>
</dbReference>
<dbReference type="Gene3D" id="1.20.1440.320">
    <property type="match status" value="1"/>
</dbReference>
<organism evidence="2 3">
    <name type="scientific">Aerococcus urinae</name>
    <dbReference type="NCBI Taxonomy" id="1376"/>
    <lineage>
        <taxon>Bacteria</taxon>
        <taxon>Bacillati</taxon>
        <taxon>Bacillota</taxon>
        <taxon>Bacilli</taxon>
        <taxon>Lactobacillales</taxon>
        <taxon>Aerococcaceae</taxon>
        <taxon>Aerococcus</taxon>
    </lineage>
</organism>
<protein>
    <submittedName>
        <fullName evidence="2">Haloacid dehalogenase-like hydrolase</fullName>
    </submittedName>
</protein>
<dbReference type="Pfam" id="PF12710">
    <property type="entry name" value="HAD"/>
    <property type="match status" value="1"/>
</dbReference>
<reference evidence="2" key="1">
    <citation type="submission" date="2022-09" db="EMBL/GenBank/DDBJ databases">
        <title>Aerococcus urinae taxonomy study.</title>
        <authorList>
            <person name="Christensen J."/>
            <person name="Senneby E."/>
        </authorList>
    </citation>
    <scope>NUCLEOTIDE SEQUENCE</scope>
    <source>
        <strain evidence="2">NLD-066-U95</strain>
    </source>
</reference>
<dbReference type="PANTHER" id="PTHR43344">
    <property type="entry name" value="PHOSPHOSERINE PHOSPHATASE"/>
    <property type="match status" value="1"/>
</dbReference>
<dbReference type="InterPro" id="IPR050582">
    <property type="entry name" value="HAD-like_SerB"/>
</dbReference>
<comment type="similarity">
    <text evidence="1">Belongs to the HAD-like hydrolase superfamily. SerB family.</text>
</comment>
<comment type="caution">
    <text evidence="2">The sequence shown here is derived from an EMBL/GenBank/DDBJ whole genome shotgun (WGS) entry which is preliminary data.</text>
</comment>
<proteinExistence type="inferred from homology"/>
<evidence type="ECO:0000313" key="3">
    <source>
        <dbReference type="Proteomes" id="UP001069145"/>
    </source>
</evidence>
<accession>A0ABT4C5H1</accession>
<dbReference type="Proteomes" id="UP001069145">
    <property type="component" value="Unassembled WGS sequence"/>
</dbReference>
<dbReference type="Gene3D" id="3.40.50.1000">
    <property type="entry name" value="HAD superfamily/HAD-like"/>
    <property type="match status" value="1"/>
</dbReference>
<dbReference type="EMBL" id="JAOTML010000007">
    <property type="protein sequence ID" value="MCY3053674.1"/>
    <property type="molecule type" value="Genomic_DNA"/>
</dbReference>